<dbReference type="CDD" id="cd03801">
    <property type="entry name" value="GT4_PimA-like"/>
    <property type="match status" value="1"/>
</dbReference>
<dbReference type="GO" id="GO:0016757">
    <property type="term" value="F:glycosyltransferase activity"/>
    <property type="evidence" value="ECO:0007669"/>
    <property type="project" value="InterPro"/>
</dbReference>
<feature type="domain" description="Glycosyl transferase family 1" evidence="1">
    <location>
        <begin position="225"/>
        <end position="329"/>
    </location>
</feature>
<dbReference type="SUPFAM" id="SSF53756">
    <property type="entry name" value="UDP-Glycosyltransferase/glycogen phosphorylase"/>
    <property type="match status" value="1"/>
</dbReference>
<name>A0A149VX03_9PROT</name>
<dbReference type="PATRIC" id="fig|1789004.3.peg.1792"/>
<dbReference type="EMBL" id="LRRD01000041">
    <property type="protein sequence ID" value="KXW57708.1"/>
    <property type="molecule type" value="Genomic_DNA"/>
</dbReference>
<sequence length="353" mass="39695">MIHFFPTFSKGAKNSPFAKELAALGVPHRLFPGEVILRYHARIWLLLLGWPKVTKFAISSAIRSLILSKPYPDTVVVGSHIEVIIFGIFRALLFRKRPNIVLLGFIFTHRPQPLANWLRGLYFRFVFSIADQAICHSSLEVERYKEIFKSSRTRFEYIPYGLHISVDADPSEEQRTLEKKNFPDAGDYILSAGRSGRDYATLFKAVAPLPIALHVVCDSEFALSGLEVPANILLLRNCYDKAYVQELKNALFVVIPLQVNDISAGQMVLIQAMAFSKPAIITRTPTVEEYVTEGVDSLLVKRGDIVELREAIQRLLSDQGLKEKLGAHANATYKSKFCMKAYVTNLIGALQKP</sequence>
<evidence type="ECO:0000313" key="2">
    <source>
        <dbReference type="EMBL" id="KXW57708.1"/>
    </source>
</evidence>
<dbReference type="STRING" id="1789004.FEMY_17550"/>
<dbReference type="RefSeq" id="WP_031595278.1">
    <property type="nucleotide sequence ID" value="NZ_LRRD01000041.1"/>
</dbReference>
<dbReference type="PANTHER" id="PTHR12526">
    <property type="entry name" value="GLYCOSYLTRANSFERASE"/>
    <property type="match status" value="1"/>
</dbReference>
<comment type="caution">
    <text evidence="2">The sequence shown here is derived from an EMBL/GenBank/DDBJ whole genome shotgun (WGS) entry which is preliminary data.</text>
</comment>
<keyword evidence="2" id="KW-0808">Transferase</keyword>
<evidence type="ECO:0000259" key="1">
    <source>
        <dbReference type="Pfam" id="PF00534"/>
    </source>
</evidence>
<dbReference type="Gene3D" id="3.40.50.2000">
    <property type="entry name" value="Glycogen Phosphorylase B"/>
    <property type="match status" value="2"/>
</dbReference>
<proteinExistence type="predicted"/>
<evidence type="ECO:0000313" key="3">
    <source>
        <dbReference type="Proteomes" id="UP000075653"/>
    </source>
</evidence>
<gene>
    <name evidence="2" type="ORF">FEMY_17550</name>
</gene>
<protein>
    <submittedName>
        <fullName evidence="2">Glycosyl transferases group 1</fullName>
    </submittedName>
</protein>
<dbReference type="Proteomes" id="UP000075653">
    <property type="component" value="Unassembled WGS sequence"/>
</dbReference>
<dbReference type="Pfam" id="PF00534">
    <property type="entry name" value="Glycos_transf_1"/>
    <property type="match status" value="1"/>
</dbReference>
<reference evidence="2 3" key="1">
    <citation type="submission" date="2016-01" db="EMBL/GenBank/DDBJ databases">
        <title>Genome sequence of the acidophilic iron oxidising Ferrovum strain Z-31.</title>
        <authorList>
            <person name="Poehlein A."/>
            <person name="Ullrich S.R."/>
            <person name="Schloemann M."/>
            <person name="Muehling M."/>
            <person name="Daniel R."/>
        </authorList>
    </citation>
    <scope>NUCLEOTIDE SEQUENCE [LARGE SCALE GENOMIC DNA]</scope>
    <source>
        <strain evidence="2 3">Z-31</strain>
    </source>
</reference>
<dbReference type="AlphaFoldDB" id="A0A149VX03"/>
<dbReference type="InterPro" id="IPR001296">
    <property type="entry name" value="Glyco_trans_1"/>
</dbReference>
<accession>A0A149VX03</accession>
<organism evidence="2 3">
    <name type="scientific">Ferrovum myxofaciens</name>
    <dbReference type="NCBI Taxonomy" id="416213"/>
    <lineage>
        <taxon>Bacteria</taxon>
        <taxon>Pseudomonadati</taxon>
        <taxon>Pseudomonadota</taxon>
        <taxon>Betaproteobacteria</taxon>
        <taxon>Ferrovales</taxon>
        <taxon>Ferrovaceae</taxon>
        <taxon>Ferrovum</taxon>
    </lineage>
</organism>
<keyword evidence="3" id="KW-1185">Reference proteome</keyword>